<feature type="region of interest" description="Disordered" evidence="5">
    <location>
        <begin position="1"/>
        <end position="37"/>
    </location>
</feature>
<comment type="subcellular location">
    <subcellularLocation>
        <location evidence="1">Cytoplasm</location>
    </subcellularLocation>
</comment>
<evidence type="ECO:0000256" key="3">
    <source>
        <dbReference type="ARBA" id="ARBA00022741"/>
    </source>
</evidence>
<evidence type="ECO:0000256" key="1">
    <source>
        <dbReference type="ARBA" id="ARBA00004496"/>
    </source>
</evidence>
<feature type="compositionally biased region" description="Low complexity" evidence="5">
    <location>
        <begin position="21"/>
        <end position="30"/>
    </location>
</feature>
<keyword evidence="3" id="KW-0547">Nucleotide-binding</keyword>
<dbReference type="Gene3D" id="3.30.420.40">
    <property type="match status" value="2"/>
</dbReference>
<organism evidence="6">
    <name type="scientific">marine metagenome</name>
    <dbReference type="NCBI Taxonomy" id="408172"/>
    <lineage>
        <taxon>unclassified sequences</taxon>
        <taxon>metagenomes</taxon>
        <taxon>ecological metagenomes</taxon>
    </lineage>
</organism>
<dbReference type="PANTHER" id="PTHR42749:SF1">
    <property type="entry name" value="CELL SHAPE-DETERMINING PROTEIN MREB"/>
    <property type="match status" value="1"/>
</dbReference>
<evidence type="ECO:0000313" key="6">
    <source>
        <dbReference type="EMBL" id="SVB84878.1"/>
    </source>
</evidence>
<evidence type="ECO:0000256" key="5">
    <source>
        <dbReference type="SAM" id="MobiDB-lite"/>
    </source>
</evidence>
<dbReference type="GO" id="GO:0005737">
    <property type="term" value="C:cytoplasm"/>
    <property type="evidence" value="ECO:0007669"/>
    <property type="project" value="UniProtKB-SubCell"/>
</dbReference>
<dbReference type="PANTHER" id="PTHR42749">
    <property type="entry name" value="CELL SHAPE-DETERMINING PROTEIN MREB"/>
    <property type="match status" value="1"/>
</dbReference>
<protein>
    <recommendedName>
        <fullName evidence="7">Actin-like protein N-terminal domain-containing protein</fullName>
    </recommendedName>
</protein>
<accession>A0A382HC20</accession>
<evidence type="ECO:0000256" key="4">
    <source>
        <dbReference type="ARBA" id="ARBA00022840"/>
    </source>
</evidence>
<keyword evidence="4" id="KW-0067">ATP-binding</keyword>
<dbReference type="InterPro" id="IPR043129">
    <property type="entry name" value="ATPase_NBD"/>
</dbReference>
<dbReference type="SUPFAM" id="SSF53067">
    <property type="entry name" value="Actin-like ATPase domain"/>
    <property type="match status" value="2"/>
</dbReference>
<dbReference type="InterPro" id="IPR056546">
    <property type="entry name" value="MreB_MamK-like"/>
</dbReference>
<dbReference type="EMBL" id="UINC01060407">
    <property type="protein sequence ID" value="SVB84878.1"/>
    <property type="molecule type" value="Genomic_DNA"/>
</dbReference>
<dbReference type="PRINTS" id="PR00301">
    <property type="entry name" value="HEATSHOCK70"/>
</dbReference>
<dbReference type="Pfam" id="PF06723">
    <property type="entry name" value="MreB_Mbl"/>
    <property type="match status" value="1"/>
</dbReference>
<feature type="compositionally biased region" description="Polar residues" evidence="5">
    <location>
        <begin position="1"/>
        <end position="11"/>
    </location>
</feature>
<name>A0A382HC20_9ZZZZ</name>
<evidence type="ECO:0008006" key="7">
    <source>
        <dbReference type="Google" id="ProtNLM"/>
    </source>
</evidence>
<keyword evidence="2" id="KW-0963">Cytoplasm</keyword>
<evidence type="ECO:0000256" key="2">
    <source>
        <dbReference type="ARBA" id="ARBA00022490"/>
    </source>
</evidence>
<proteinExistence type="predicted"/>
<dbReference type="AlphaFoldDB" id="A0A382HC20"/>
<reference evidence="6" key="1">
    <citation type="submission" date="2018-05" db="EMBL/GenBank/DDBJ databases">
        <authorList>
            <person name="Lanie J.A."/>
            <person name="Ng W.-L."/>
            <person name="Kazmierczak K.M."/>
            <person name="Andrzejewski T.M."/>
            <person name="Davidsen T.M."/>
            <person name="Wayne K.J."/>
            <person name="Tettelin H."/>
            <person name="Glass J.I."/>
            <person name="Rusch D."/>
            <person name="Podicherti R."/>
            <person name="Tsui H.-C.T."/>
            <person name="Winkler M.E."/>
        </authorList>
    </citation>
    <scope>NUCLEOTIDE SEQUENCE</scope>
</reference>
<feature type="non-terminal residue" evidence="6">
    <location>
        <position position="344"/>
    </location>
</feature>
<dbReference type="GO" id="GO:0005524">
    <property type="term" value="F:ATP binding"/>
    <property type="evidence" value="ECO:0007669"/>
    <property type="project" value="UniProtKB-KW"/>
</dbReference>
<gene>
    <name evidence="6" type="ORF">METZ01_LOCUS237732</name>
</gene>
<sequence>MDRQMTMSVSDTASKEKSSTKAKTASSRKVAGSRKSSKGRKKVTFGLDLGTLFSCYVNKLPKPDAEDSVGTIVPTVVGYAEEGILSGILPGNNSTLFGNDALANELHVRLAYPLSDGVVSDVDSANLFLKYVRSQLDPAGEAEVHAVIGVPAVADASAKDNLKTAAKGAFDGVLFIPEPFLAALGHRDESRLEDSDYQDPVANSLFIDIGAGTTDFCIVQGYFPMPEDQLSIPFAGNEVDAILGKAIREAYPEVDLPVSMVRKFKEEFSYVGEIESGARVKVPVEGKPRKIEIGKAVGEACNDLLRETFESVRKVIAMASSQSVFALLQNIILTGGGSRIRNFA</sequence>